<keyword evidence="1" id="KW-0805">Transcription regulation</keyword>
<proteinExistence type="predicted"/>
<dbReference type="GO" id="GO:0005829">
    <property type="term" value="C:cytosol"/>
    <property type="evidence" value="ECO:0007669"/>
    <property type="project" value="TreeGrafter"/>
</dbReference>
<dbReference type="PANTHER" id="PTHR24567">
    <property type="entry name" value="CRP FAMILY TRANSCRIPTIONAL REGULATORY PROTEIN"/>
    <property type="match status" value="1"/>
</dbReference>
<dbReference type="InterPro" id="IPR012318">
    <property type="entry name" value="HTH_CRP"/>
</dbReference>
<organism evidence="7 8">
    <name type="scientific">Roseicella frigidaeris</name>
    <dbReference type="NCBI Taxonomy" id="2230885"/>
    <lineage>
        <taxon>Bacteria</taxon>
        <taxon>Pseudomonadati</taxon>
        <taxon>Pseudomonadota</taxon>
        <taxon>Alphaproteobacteria</taxon>
        <taxon>Acetobacterales</taxon>
        <taxon>Roseomonadaceae</taxon>
        <taxon>Roseicella</taxon>
    </lineage>
</organism>
<comment type="caution">
    <text evidence="7">The sequence shown here is derived from an EMBL/GenBank/DDBJ whole genome shotgun (WGS) entry which is preliminary data.</text>
</comment>
<evidence type="ECO:0000259" key="5">
    <source>
        <dbReference type="PROSITE" id="PS50042"/>
    </source>
</evidence>
<evidence type="ECO:0000256" key="3">
    <source>
        <dbReference type="ARBA" id="ARBA00023163"/>
    </source>
</evidence>
<evidence type="ECO:0000256" key="2">
    <source>
        <dbReference type="ARBA" id="ARBA00023125"/>
    </source>
</evidence>
<dbReference type="InterPro" id="IPR018490">
    <property type="entry name" value="cNMP-bd_dom_sf"/>
</dbReference>
<dbReference type="CDD" id="cd00038">
    <property type="entry name" value="CAP_ED"/>
    <property type="match status" value="1"/>
</dbReference>
<dbReference type="CDD" id="cd00092">
    <property type="entry name" value="HTH_CRP"/>
    <property type="match status" value="1"/>
</dbReference>
<dbReference type="SMART" id="SM00100">
    <property type="entry name" value="cNMP"/>
    <property type="match status" value="1"/>
</dbReference>
<evidence type="ECO:0008006" key="9">
    <source>
        <dbReference type="Google" id="ProtNLM"/>
    </source>
</evidence>
<dbReference type="PROSITE" id="PS51063">
    <property type="entry name" value="HTH_CRP_2"/>
    <property type="match status" value="1"/>
</dbReference>
<feature type="region of interest" description="Disordered" evidence="4">
    <location>
        <begin position="62"/>
        <end position="91"/>
    </location>
</feature>
<dbReference type="InterPro" id="IPR014710">
    <property type="entry name" value="RmlC-like_jellyroll"/>
</dbReference>
<protein>
    <recommendedName>
        <fullName evidence="9">Crp/Fnr family transcriptional regulator</fullName>
    </recommendedName>
</protein>
<dbReference type="PANTHER" id="PTHR24567:SF28">
    <property type="entry name" value="LISTERIOLYSIN REGULATORY PROTEIN"/>
    <property type="match status" value="1"/>
</dbReference>
<evidence type="ECO:0000259" key="6">
    <source>
        <dbReference type="PROSITE" id="PS51063"/>
    </source>
</evidence>
<dbReference type="InterPro" id="IPR000595">
    <property type="entry name" value="cNMP-bd_dom"/>
</dbReference>
<dbReference type="SUPFAM" id="SSF46785">
    <property type="entry name" value="Winged helix' DNA-binding domain"/>
    <property type="match status" value="1"/>
</dbReference>
<keyword evidence="3" id="KW-0804">Transcription</keyword>
<dbReference type="InterPro" id="IPR036388">
    <property type="entry name" value="WH-like_DNA-bd_sf"/>
</dbReference>
<evidence type="ECO:0000313" key="8">
    <source>
        <dbReference type="Proteomes" id="UP000249065"/>
    </source>
</evidence>
<dbReference type="OrthoDB" id="3525895at2"/>
<dbReference type="SMART" id="SM00419">
    <property type="entry name" value="HTH_CRP"/>
    <property type="match status" value="1"/>
</dbReference>
<evidence type="ECO:0000313" key="7">
    <source>
        <dbReference type="EMBL" id="RAI55180.1"/>
    </source>
</evidence>
<dbReference type="AlphaFoldDB" id="A0A327LWZ7"/>
<sequence>MATAAWVCLWVSIPTMMSCGLASFMPPVLRLGASPAVRWADRTVTGWTASGSYEVTSRPIAGRRPAGRHVGTMIPSGNGRSGSARSSAASPALEPATWIKVGDKHNMSRRNDVDLLGRTQLFAGLGTEVIEAIAAAATPLQIRASQALFRQGGEPANLHLLAQGRLKVAHTAGNGTALTIRFMEPGEVPGCVAAFRRISYPATATAVVDSRVLSWPIARWAELMEQHPSVTANALEMVGGRTEEMLLRLREFTTEPVERRIARALLRLLSQAGPPVGDTVELGFPLSRQDIAEMAGTTLHTVSRTLSEWERRGLVSSGRQRVVILNPKGLEKIGAGRDASQSSENLR</sequence>
<feature type="compositionally biased region" description="Low complexity" evidence="4">
    <location>
        <begin position="76"/>
        <end position="90"/>
    </location>
</feature>
<dbReference type="Gene3D" id="2.60.120.10">
    <property type="entry name" value="Jelly Rolls"/>
    <property type="match status" value="1"/>
</dbReference>
<dbReference type="GO" id="GO:0003700">
    <property type="term" value="F:DNA-binding transcription factor activity"/>
    <property type="evidence" value="ECO:0007669"/>
    <property type="project" value="TreeGrafter"/>
</dbReference>
<dbReference type="GO" id="GO:0003677">
    <property type="term" value="F:DNA binding"/>
    <property type="evidence" value="ECO:0007669"/>
    <property type="project" value="UniProtKB-KW"/>
</dbReference>
<dbReference type="EMBL" id="QLIX01000037">
    <property type="protein sequence ID" value="RAI55180.1"/>
    <property type="molecule type" value="Genomic_DNA"/>
</dbReference>
<reference evidence="8" key="1">
    <citation type="submission" date="2018-06" db="EMBL/GenBank/DDBJ databases">
        <authorList>
            <person name="Khan S.A."/>
        </authorList>
    </citation>
    <scope>NUCLEOTIDE SEQUENCE [LARGE SCALE GENOMIC DNA]</scope>
    <source>
        <strain evidence="8">DB-1506</strain>
    </source>
</reference>
<accession>A0A327LWZ7</accession>
<feature type="domain" description="Cyclic nucleotide-binding" evidence="5">
    <location>
        <begin position="121"/>
        <end position="219"/>
    </location>
</feature>
<dbReference type="SUPFAM" id="SSF51206">
    <property type="entry name" value="cAMP-binding domain-like"/>
    <property type="match status" value="1"/>
</dbReference>
<dbReference type="Gene3D" id="1.10.10.10">
    <property type="entry name" value="Winged helix-like DNA-binding domain superfamily/Winged helix DNA-binding domain"/>
    <property type="match status" value="1"/>
</dbReference>
<evidence type="ECO:0000256" key="1">
    <source>
        <dbReference type="ARBA" id="ARBA00023015"/>
    </source>
</evidence>
<gene>
    <name evidence="7" type="ORF">DOO78_24860</name>
</gene>
<dbReference type="PRINTS" id="PR00034">
    <property type="entry name" value="HTHCRP"/>
</dbReference>
<dbReference type="Pfam" id="PF00027">
    <property type="entry name" value="cNMP_binding"/>
    <property type="match status" value="1"/>
</dbReference>
<keyword evidence="8" id="KW-1185">Reference proteome</keyword>
<dbReference type="Pfam" id="PF13545">
    <property type="entry name" value="HTH_Crp_2"/>
    <property type="match status" value="1"/>
</dbReference>
<feature type="domain" description="HTH crp-type" evidence="6">
    <location>
        <begin position="255"/>
        <end position="328"/>
    </location>
</feature>
<dbReference type="InterPro" id="IPR050397">
    <property type="entry name" value="Env_Response_Regulators"/>
</dbReference>
<evidence type="ECO:0000256" key="4">
    <source>
        <dbReference type="SAM" id="MobiDB-lite"/>
    </source>
</evidence>
<dbReference type="PROSITE" id="PS50042">
    <property type="entry name" value="CNMP_BINDING_3"/>
    <property type="match status" value="1"/>
</dbReference>
<dbReference type="InterPro" id="IPR036390">
    <property type="entry name" value="WH_DNA-bd_sf"/>
</dbReference>
<name>A0A327LWZ7_9PROT</name>
<dbReference type="Proteomes" id="UP000249065">
    <property type="component" value="Unassembled WGS sequence"/>
</dbReference>
<keyword evidence="2" id="KW-0238">DNA-binding</keyword>